<accession>A0A1J5N780</accession>
<dbReference type="PANTHER" id="PTHR44591:SF14">
    <property type="entry name" value="PROTEIN PILG"/>
    <property type="match status" value="1"/>
</dbReference>
<sequence>MTDATVLIVDDERGFVETMAKRLEKRNMTVFQAFDGDEAMARLAEQPSIQVVILDMKMPGKDGLVVLQEIKEAHPLVEVIMLTGHATVPSAVEGIQHGAYDYLMKPCSFEDLNQKIAEAVELKSEHEEEAVEARLSDITGRMG</sequence>
<protein>
    <submittedName>
        <fullName evidence="5">Nitrogen regulation protein NR(I)</fullName>
    </submittedName>
</protein>
<dbReference type="EMBL" id="LKAQ01000004">
    <property type="protein sequence ID" value="OIQ51483.1"/>
    <property type="molecule type" value="Genomic_DNA"/>
</dbReference>
<evidence type="ECO:0000256" key="1">
    <source>
        <dbReference type="ARBA" id="ARBA00022553"/>
    </source>
</evidence>
<reference evidence="5 6" key="1">
    <citation type="submission" date="2015-09" db="EMBL/GenBank/DDBJ databases">
        <title>Genome of Desulfovibrio dechloracetivorans BerOc1, a mercury methylating strain isolated from highly hydrocarbons and metals contaminated coastal sediments.</title>
        <authorList>
            <person name="Goni Urriza M."/>
            <person name="Gassie C."/>
            <person name="Bouchez O."/>
            <person name="Klopp C."/>
            <person name="Ranchou-Peyruse A."/>
            <person name="Remy G."/>
        </authorList>
    </citation>
    <scope>NUCLEOTIDE SEQUENCE [LARGE SCALE GENOMIC DNA]</scope>
    <source>
        <strain evidence="5 6">BerOc1</strain>
    </source>
</reference>
<dbReference type="InterPro" id="IPR050595">
    <property type="entry name" value="Bact_response_regulator"/>
</dbReference>
<evidence type="ECO:0000313" key="5">
    <source>
        <dbReference type="EMBL" id="OIQ51483.1"/>
    </source>
</evidence>
<evidence type="ECO:0000313" key="6">
    <source>
        <dbReference type="Proteomes" id="UP000181901"/>
    </source>
</evidence>
<proteinExistence type="predicted"/>
<comment type="caution">
    <text evidence="5">The sequence shown here is derived from an EMBL/GenBank/DDBJ whole genome shotgun (WGS) entry which is preliminary data.</text>
</comment>
<name>A0A1J5N780_9BACT</name>
<dbReference type="GO" id="GO:0000160">
    <property type="term" value="P:phosphorelay signal transduction system"/>
    <property type="evidence" value="ECO:0007669"/>
    <property type="project" value="UniProtKB-KW"/>
</dbReference>
<keyword evidence="2" id="KW-0902">Two-component regulatory system</keyword>
<dbReference type="OrthoDB" id="9800029at2"/>
<organism evidence="5 6">
    <name type="scientific">Pseudodesulfovibrio hydrargyri</name>
    <dbReference type="NCBI Taxonomy" id="2125990"/>
    <lineage>
        <taxon>Bacteria</taxon>
        <taxon>Pseudomonadati</taxon>
        <taxon>Thermodesulfobacteriota</taxon>
        <taxon>Desulfovibrionia</taxon>
        <taxon>Desulfovibrionales</taxon>
        <taxon>Desulfovibrionaceae</taxon>
    </lineage>
</organism>
<dbReference type="InterPro" id="IPR001789">
    <property type="entry name" value="Sig_transdc_resp-reg_receiver"/>
</dbReference>
<dbReference type="Gene3D" id="3.40.50.2300">
    <property type="match status" value="1"/>
</dbReference>
<dbReference type="SMART" id="SM00448">
    <property type="entry name" value="REC"/>
    <property type="match status" value="1"/>
</dbReference>
<keyword evidence="6" id="KW-1185">Reference proteome</keyword>
<evidence type="ECO:0000256" key="2">
    <source>
        <dbReference type="ARBA" id="ARBA00023012"/>
    </source>
</evidence>
<dbReference type="PANTHER" id="PTHR44591">
    <property type="entry name" value="STRESS RESPONSE REGULATOR PROTEIN 1"/>
    <property type="match status" value="1"/>
</dbReference>
<dbReference type="PROSITE" id="PS50110">
    <property type="entry name" value="RESPONSE_REGULATORY"/>
    <property type="match status" value="1"/>
</dbReference>
<dbReference type="RefSeq" id="WP_071546963.1">
    <property type="nucleotide sequence ID" value="NZ_LKAQ01000004.1"/>
</dbReference>
<feature type="modified residue" description="4-aspartylphosphate" evidence="3">
    <location>
        <position position="55"/>
    </location>
</feature>
<keyword evidence="1 3" id="KW-0597">Phosphoprotein</keyword>
<dbReference type="InterPro" id="IPR011006">
    <property type="entry name" value="CheY-like_superfamily"/>
</dbReference>
<evidence type="ECO:0000256" key="3">
    <source>
        <dbReference type="PROSITE-ProRule" id="PRU00169"/>
    </source>
</evidence>
<dbReference type="Proteomes" id="UP000181901">
    <property type="component" value="Unassembled WGS sequence"/>
</dbReference>
<dbReference type="AlphaFoldDB" id="A0A1J5N780"/>
<feature type="domain" description="Response regulatory" evidence="4">
    <location>
        <begin position="5"/>
        <end position="120"/>
    </location>
</feature>
<dbReference type="Pfam" id="PF00072">
    <property type="entry name" value="Response_reg"/>
    <property type="match status" value="1"/>
</dbReference>
<gene>
    <name evidence="5" type="primary">glnG_5</name>
    <name evidence="5" type="ORF">BerOc1_03436</name>
</gene>
<evidence type="ECO:0000259" key="4">
    <source>
        <dbReference type="PROSITE" id="PS50110"/>
    </source>
</evidence>
<dbReference type="SUPFAM" id="SSF52172">
    <property type="entry name" value="CheY-like"/>
    <property type="match status" value="1"/>
</dbReference>